<evidence type="ECO:0000313" key="3">
    <source>
        <dbReference type="Proteomes" id="UP000325433"/>
    </source>
</evidence>
<keyword evidence="1" id="KW-0812">Transmembrane</keyword>
<sequence>MTCHSLFYLFPLFPLTGWLWYSLKTTQVLLMVPRCWCNVLLLDWWRNCVQA</sequence>
<organism evidence="2 3">
    <name type="scientific">Aspergillus transmontanensis</name>
    <dbReference type="NCBI Taxonomy" id="1034304"/>
    <lineage>
        <taxon>Eukaryota</taxon>
        <taxon>Fungi</taxon>
        <taxon>Dikarya</taxon>
        <taxon>Ascomycota</taxon>
        <taxon>Pezizomycotina</taxon>
        <taxon>Eurotiomycetes</taxon>
        <taxon>Eurotiomycetidae</taxon>
        <taxon>Eurotiales</taxon>
        <taxon>Aspergillaceae</taxon>
        <taxon>Aspergillus</taxon>
        <taxon>Aspergillus subgen. Circumdati</taxon>
    </lineage>
</organism>
<keyword evidence="1" id="KW-1133">Transmembrane helix</keyword>
<name>A0A5N6VTQ0_9EURO</name>
<proteinExistence type="predicted"/>
<dbReference type="AlphaFoldDB" id="A0A5N6VTQ0"/>
<evidence type="ECO:0000313" key="2">
    <source>
        <dbReference type="EMBL" id="KAE8312007.1"/>
    </source>
</evidence>
<gene>
    <name evidence="2" type="ORF">BDV41DRAFT_540101</name>
</gene>
<dbReference type="EMBL" id="ML738337">
    <property type="protein sequence ID" value="KAE8312007.1"/>
    <property type="molecule type" value="Genomic_DNA"/>
</dbReference>
<reference evidence="3" key="1">
    <citation type="submission" date="2019-04" db="EMBL/GenBank/DDBJ databases">
        <title>Friends and foes A comparative genomics studyof 23 Aspergillus species from section Flavi.</title>
        <authorList>
            <consortium name="DOE Joint Genome Institute"/>
            <person name="Kjaerbolling I."/>
            <person name="Vesth T."/>
            <person name="Frisvad J.C."/>
            <person name="Nybo J.L."/>
            <person name="Theobald S."/>
            <person name="Kildgaard S."/>
            <person name="Isbrandt T."/>
            <person name="Kuo A."/>
            <person name="Sato A."/>
            <person name="Lyhne E.K."/>
            <person name="Kogle M.E."/>
            <person name="Wiebenga A."/>
            <person name="Kun R.S."/>
            <person name="Lubbers R.J."/>
            <person name="Makela M.R."/>
            <person name="Barry K."/>
            <person name="Chovatia M."/>
            <person name="Clum A."/>
            <person name="Daum C."/>
            <person name="Haridas S."/>
            <person name="He G."/>
            <person name="LaButti K."/>
            <person name="Lipzen A."/>
            <person name="Mondo S."/>
            <person name="Riley R."/>
            <person name="Salamov A."/>
            <person name="Simmons B.A."/>
            <person name="Magnuson J.K."/>
            <person name="Henrissat B."/>
            <person name="Mortensen U.H."/>
            <person name="Larsen T.O."/>
            <person name="Devries R.P."/>
            <person name="Grigoriev I.V."/>
            <person name="Machida M."/>
            <person name="Baker S.E."/>
            <person name="Andersen M.R."/>
        </authorList>
    </citation>
    <scope>NUCLEOTIDE SEQUENCE [LARGE SCALE GENOMIC DNA]</scope>
    <source>
        <strain evidence="3">CBS 130015</strain>
    </source>
</reference>
<keyword evidence="1" id="KW-0472">Membrane</keyword>
<evidence type="ECO:0000256" key="1">
    <source>
        <dbReference type="SAM" id="Phobius"/>
    </source>
</evidence>
<dbReference type="Proteomes" id="UP000325433">
    <property type="component" value="Unassembled WGS sequence"/>
</dbReference>
<keyword evidence="3" id="KW-1185">Reference proteome</keyword>
<feature type="transmembrane region" description="Helical" evidence="1">
    <location>
        <begin position="6"/>
        <end position="23"/>
    </location>
</feature>
<protein>
    <submittedName>
        <fullName evidence="2">Uncharacterized protein</fullName>
    </submittedName>
</protein>
<accession>A0A5N6VTQ0</accession>